<evidence type="ECO:0000313" key="2">
    <source>
        <dbReference type="Proteomes" id="UP000005101"/>
    </source>
</evidence>
<gene>
    <name evidence="1" type="ORF">BFAG_00015</name>
</gene>
<proteinExistence type="predicted"/>
<sequence>MRTYCNSHRIILLIKCDGSFLLRGLRTNQRYLFLVLKACIQNYYNESLFVYSGPGMRAHGPWYAGL</sequence>
<dbReference type="Proteomes" id="UP000005101">
    <property type="component" value="Unassembled WGS sequence"/>
</dbReference>
<dbReference type="EMBL" id="EQ973213">
    <property type="protein sequence ID" value="EFR51321.1"/>
    <property type="molecule type" value="Genomic_DNA"/>
</dbReference>
<keyword evidence="2" id="KW-1185">Reference proteome</keyword>
<reference evidence="1 2" key="1">
    <citation type="submission" date="2008-12" db="EMBL/GenBank/DDBJ databases">
        <title>Annotation of Bacteroides fragilis strain 3_1_12.</title>
        <authorList>
            <consortium name="The Broad Institute Genome Sequencing Platform"/>
            <person name="Ward D."/>
            <person name="Young S.K."/>
            <person name="Kodira C.D."/>
            <person name="Zeng Q."/>
            <person name="Koehrsen M."/>
            <person name="Alvarado L."/>
            <person name="Berlin A."/>
            <person name="Borenstein D."/>
            <person name="Chen Z."/>
            <person name="Engels R."/>
            <person name="Freedman E."/>
            <person name="Gellesch M."/>
            <person name="Goldberg J."/>
            <person name="Griggs A."/>
            <person name="Gujja S."/>
            <person name="Heiman D."/>
            <person name="Hepburn T."/>
            <person name="Howarth C."/>
            <person name="Jen D."/>
            <person name="Larson L."/>
            <person name="Lewis B."/>
            <person name="Mehta T."/>
            <person name="Park D."/>
            <person name="Pearson M."/>
            <person name="Roberts A."/>
            <person name="Saif S."/>
            <person name="Shea T."/>
            <person name="Shenoy N."/>
            <person name="Sisk P."/>
            <person name="Stolte C."/>
            <person name="Sykes S."/>
            <person name="Walk T."/>
            <person name="White J."/>
            <person name="Yandava C."/>
            <person name="Allen-Vercoe E."/>
            <person name="Strauss J."/>
            <person name="Ambrose C."/>
            <person name="Lander E."/>
            <person name="Nusbaum C."/>
            <person name="Galagan J."/>
            <person name="Birren B."/>
        </authorList>
    </citation>
    <scope>NUCLEOTIDE SEQUENCE [LARGE SCALE GENOMIC DNA]</scope>
    <source>
        <strain evidence="1 2">3_1_12</strain>
    </source>
</reference>
<accession>A0ABN0BDU7</accession>
<organism evidence="1 2">
    <name type="scientific">Bacteroides fragilis 3_1_12</name>
    <dbReference type="NCBI Taxonomy" id="457424"/>
    <lineage>
        <taxon>Bacteria</taxon>
        <taxon>Pseudomonadati</taxon>
        <taxon>Bacteroidota</taxon>
        <taxon>Bacteroidia</taxon>
        <taxon>Bacteroidales</taxon>
        <taxon>Bacteroidaceae</taxon>
        <taxon>Bacteroides</taxon>
    </lineage>
</organism>
<evidence type="ECO:0000313" key="1">
    <source>
        <dbReference type="EMBL" id="EFR51321.1"/>
    </source>
</evidence>
<name>A0ABN0BDU7_BACFG</name>
<protein>
    <submittedName>
        <fullName evidence="1">Uncharacterized protein</fullName>
    </submittedName>
</protein>